<dbReference type="GO" id="GO:0016491">
    <property type="term" value="F:oxidoreductase activity"/>
    <property type="evidence" value="ECO:0007669"/>
    <property type="project" value="UniProtKB-KW"/>
</dbReference>
<feature type="domain" description="Thioredoxin" evidence="5">
    <location>
        <begin position="47"/>
        <end position="212"/>
    </location>
</feature>
<reference evidence="7" key="1">
    <citation type="submission" date="2017-09" db="EMBL/GenBank/DDBJ databases">
        <authorList>
            <person name="Feng G."/>
            <person name="Zhu H."/>
        </authorList>
    </citation>
    <scope>NUCLEOTIDE SEQUENCE [LARGE SCALE GENOMIC DNA]</scope>
    <source>
        <strain evidence="7">1PNM-20</strain>
    </source>
</reference>
<dbReference type="InterPro" id="IPR001853">
    <property type="entry name" value="DSBA-like_thioredoxin_dom"/>
</dbReference>
<protein>
    <submittedName>
        <fullName evidence="6">Disulfide bond formation protein DsbA</fullName>
    </submittedName>
</protein>
<evidence type="ECO:0000256" key="1">
    <source>
        <dbReference type="ARBA" id="ARBA00022729"/>
    </source>
</evidence>
<dbReference type="Pfam" id="PF01323">
    <property type="entry name" value="DSBA"/>
    <property type="match status" value="1"/>
</dbReference>
<evidence type="ECO:0000313" key="7">
    <source>
        <dbReference type="Proteomes" id="UP000218151"/>
    </source>
</evidence>
<dbReference type="Pfam" id="PF18312">
    <property type="entry name" value="ScsC_N"/>
    <property type="match status" value="1"/>
</dbReference>
<dbReference type="Proteomes" id="UP000218151">
    <property type="component" value="Unassembled WGS sequence"/>
</dbReference>
<dbReference type="EMBL" id="NSLI01000004">
    <property type="protein sequence ID" value="PAX07432.1"/>
    <property type="molecule type" value="Genomic_DNA"/>
</dbReference>
<keyword evidence="2" id="KW-0560">Oxidoreductase</keyword>
<dbReference type="PANTHER" id="PTHR13887:SF14">
    <property type="entry name" value="DISULFIDE BOND FORMATION PROTEIN D"/>
    <property type="match status" value="1"/>
</dbReference>
<evidence type="ECO:0000259" key="5">
    <source>
        <dbReference type="PROSITE" id="PS51352"/>
    </source>
</evidence>
<sequence>MWAAGGAAPAERARIEGVVREYLLANPEILPQAMERLQQREQAKAVATAGDGVTKAYAGAFMGNPNGDVTLVEFYDYNCGICRANLPVVQELIRRDPNLKVVFRELPVLAESSRDAARASLAAARANRFAPFHNALFGGGRVSPESIAAAARSAGVTVPAQDKSADAEIARNLQIAGELGVTGVPSWVVGDQVLIGGQSVERLQRAIAEARREA</sequence>
<evidence type="ECO:0000256" key="3">
    <source>
        <dbReference type="ARBA" id="ARBA00023157"/>
    </source>
</evidence>
<dbReference type="InterPro" id="IPR013766">
    <property type="entry name" value="Thioredoxin_domain"/>
</dbReference>
<evidence type="ECO:0000313" key="6">
    <source>
        <dbReference type="EMBL" id="PAX07432.1"/>
    </source>
</evidence>
<keyword evidence="1" id="KW-0732">Signal</keyword>
<gene>
    <name evidence="6" type="ORF">CKY28_14475</name>
</gene>
<comment type="caution">
    <text evidence="6">The sequence shown here is derived from an EMBL/GenBank/DDBJ whole genome shotgun (WGS) entry which is preliminary data.</text>
</comment>
<dbReference type="Gene3D" id="3.40.30.10">
    <property type="entry name" value="Glutaredoxin"/>
    <property type="match status" value="1"/>
</dbReference>
<keyword evidence="4" id="KW-0676">Redox-active center</keyword>
<dbReference type="AlphaFoldDB" id="A0A2A2SE14"/>
<keyword evidence="7" id="KW-1185">Reference proteome</keyword>
<dbReference type="SUPFAM" id="SSF52833">
    <property type="entry name" value="Thioredoxin-like"/>
    <property type="match status" value="1"/>
</dbReference>
<dbReference type="InterPro" id="IPR036249">
    <property type="entry name" value="Thioredoxin-like_sf"/>
</dbReference>
<evidence type="ECO:0000256" key="2">
    <source>
        <dbReference type="ARBA" id="ARBA00023002"/>
    </source>
</evidence>
<dbReference type="OrthoDB" id="9780147at2"/>
<dbReference type="CDD" id="cd03023">
    <property type="entry name" value="DsbA_Com1_like"/>
    <property type="match status" value="1"/>
</dbReference>
<dbReference type="PROSITE" id="PS51352">
    <property type="entry name" value="THIOREDOXIN_2"/>
    <property type="match status" value="1"/>
</dbReference>
<dbReference type="InterPro" id="IPR041205">
    <property type="entry name" value="ScsC_N"/>
</dbReference>
<keyword evidence="3" id="KW-1015">Disulfide bond</keyword>
<evidence type="ECO:0000256" key="4">
    <source>
        <dbReference type="ARBA" id="ARBA00023284"/>
    </source>
</evidence>
<dbReference type="PANTHER" id="PTHR13887">
    <property type="entry name" value="GLUTATHIONE S-TRANSFERASE KAPPA"/>
    <property type="match status" value="1"/>
</dbReference>
<name>A0A2A2SE14_9SPHN</name>
<accession>A0A2A2SE14</accession>
<proteinExistence type="predicted"/>
<organism evidence="6 7">
    <name type="scientific">Sphingomonas lenta</name>
    <dbReference type="NCBI Taxonomy" id="1141887"/>
    <lineage>
        <taxon>Bacteria</taxon>
        <taxon>Pseudomonadati</taxon>
        <taxon>Pseudomonadota</taxon>
        <taxon>Alphaproteobacteria</taxon>
        <taxon>Sphingomonadales</taxon>
        <taxon>Sphingomonadaceae</taxon>
        <taxon>Sphingomonas</taxon>
    </lineage>
</organism>